<protein>
    <submittedName>
        <fullName evidence="5">Helix-turn-helix domain-containing protein</fullName>
    </submittedName>
</protein>
<name>A0ABW4YIS1_9BACL</name>
<dbReference type="PRINTS" id="PR00032">
    <property type="entry name" value="HTHARAC"/>
</dbReference>
<dbReference type="RefSeq" id="WP_377770753.1">
    <property type="nucleotide sequence ID" value="NZ_JBHUHO010000020.1"/>
</dbReference>
<comment type="caution">
    <text evidence="5">The sequence shown here is derived from an EMBL/GenBank/DDBJ whole genome shotgun (WGS) entry which is preliminary data.</text>
</comment>
<feature type="domain" description="HTH araC/xylS-type" evidence="4">
    <location>
        <begin position="179"/>
        <end position="278"/>
    </location>
</feature>
<gene>
    <name evidence="5" type="ORF">ACFSJH_07200</name>
</gene>
<dbReference type="Gene3D" id="1.10.10.60">
    <property type="entry name" value="Homeodomain-like"/>
    <property type="match status" value="2"/>
</dbReference>
<proteinExistence type="predicted"/>
<evidence type="ECO:0000256" key="1">
    <source>
        <dbReference type="ARBA" id="ARBA00023015"/>
    </source>
</evidence>
<reference evidence="6" key="1">
    <citation type="journal article" date="2019" name="Int. J. Syst. Evol. Microbiol.">
        <title>The Global Catalogue of Microorganisms (GCM) 10K type strain sequencing project: providing services to taxonomists for standard genome sequencing and annotation.</title>
        <authorList>
            <consortium name="The Broad Institute Genomics Platform"/>
            <consortium name="The Broad Institute Genome Sequencing Center for Infectious Disease"/>
            <person name="Wu L."/>
            <person name="Ma J."/>
        </authorList>
    </citation>
    <scope>NUCLEOTIDE SEQUENCE [LARGE SCALE GENOMIC DNA]</scope>
    <source>
        <strain evidence="6">GH52</strain>
    </source>
</reference>
<organism evidence="5 6">
    <name type="scientific">Paenibacillus yanchengensis</name>
    <dbReference type="NCBI Taxonomy" id="2035833"/>
    <lineage>
        <taxon>Bacteria</taxon>
        <taxon>Bacillati</taxon>
        <taxon>Bacillota</taxon>
        <taxon>Bacilli</taxon>
        <taxon>Bacillales</taxon>
        <taxon>Paenibacillaceae</taxon>
        <taxon>Paenibacillus</taxon>
    </lineage>
</organism>
<evidence type="ECO:0000313" key="6">
    <source>
        <dbReference type="Proteomes" id="UP001597362"/>
    </source>
</evidence>
<dbReference type="SUPFAM" id="SSF46689">
    <property type="entry name" value="Homeodomain-like"/>
    <property type="match status" value="2"/>
</dbReference>
<accession>A0ABW4YIS1</accession>
<dbReference type="InterPro" id="IPR018062">
    <property type="entry name" value="HTH_AraC-typ_CS"/>
</dbReference>
<dbReference type="PROSITE" id="PS01124">
    <property type="entry name" value="HTH_ARAC_FAMILY_2"/>
    <property type="match status" value="1"/>
</dbReference>
<dbReference type="Proteomes" id="UP001597362">
    <property type="component" value="Unassembled WGS sequence"/>
</dbReference>
<dbReference type="SMART" id="SM00342">
    <property type="entry name" value="HTH_ARAC"/>
    <property type="match status" value="1"/>
</dbReference>
<dbReference type="PROSITE" id="PS00041">
    <property type="entry name" value="HTH_ARAC_FAMILY_1"/>
    <property type="match status" value="1"/>
</dbReference>
<dbReference type="PANTHER" id="PTHR43280:SF2">
    <property type="entry name" value="HTH-TYPE TRANSCRIPTIONAL REGULATOR EXSA"/>
    <property type="match status" value="1"/>
</dbReference>
<evidence type="ECO:0000256" key="2">
    <source>
        <dbReference type="ARBA" id="ARBA00023125"/>
    </source>
</evidence>
<keyword evidence="1" id="KW-0805">Transcription regulation</keyword>
<dbReference type="Pfam" id="PF12833">
    <property type="entry name" value="HTH_18"/>
    <property type="match status" value="1"/>
</dbReference>
<sequence>MMQLLQNGIFRHSPAIQLTNMNINLDSYYFLYSLNGNSQLKVKSPGYNGELLLARNDGILFNSNVTSIELLGQSHDEPAPLVKWCRLPAAYVKPLIDHAELHYSLYLQAQLEETVIEQWFTQLNELSGETSSATLAKELSLLYGWLAMFLERLLVTTTGERYSARIASSSDDQQLVTMERALAYIHEHYDQSELSVAKIAAYTGLERSYFTKVFAEKIKQPPGRYLQHYRLKQATMLLRQSGLPIKAIAYQSGFNDPEYFAQVFKQKVGQSPTQYRKQIAVT</sequence>
<dbReference type="EMBL" id="JBHUHO010000020">
    <property type="protein sequence ID" value="MFD2115515.1"/>
    <property type="molecule type" value="Genomic_DNA"/>
</dbReference>
<keyword evidence="6" id="KW-1185">Reference proteome</keyword>
<dbReference type="PANTHER" id="PTHR43280">
    <property type="entry name" value="ARAC-FAMILY TRANSCRIPTIONAL REGULATOR"/>
    <property type="match status" value="1"/>
</dbReference>
<dbReference type="InterPro" id="IPR020449">
    <property type="entry name" value="Tscrpt_reg_AraC-type_HTH"/>
</dbReference>
<dbReference type="InterPro" id="IPR009057">
    <property type="entry name" value="Homeodomain-like_sf"/>
</dbReference>
<evidence type="ECO:0000259" key="4">
    <source>
        <dbReference type="PROSITE" id="PS01124"/>
    </source>
</evidence>
<evidence type="ECO:0000313" key="5">
    <source>
        <dbReference type="EMBL" id="MFD2115515.1"/>
    </source>
</evidence>
<keyword evidence="2" id="KW-0238">DNA-binding</keyword>
<dbReference type="InterPro" id="IPR018060">
    <property type="entry name" value="HTH_AraC"/>
</dbReference>
<keyword evidence="3" id="KW-0804">Transcription</keyword>
<evidence type="ECO:0000256" key="3">
    <source>
        <dbReference type="ARBA" id="ARBA00023163"/>
    </source>
</evidence>